<dbReference type="Proteomes" id="UP000271889">
    <property type="component" value="Unassembled WGS sequence"/>
</dbReference>
<proteinExistence type="predicted"/>
<dbReference type="AlphaFoldDB" id="A0A3P6SUC3"/>
<keyword evidence="3" id="KW-1185">Reference proteome</keyword>
<reference evidence="2 3" key="1">
    <citation type="submission" date="2018-11" db="EMBL/GenBank/DDBJ databases">
        <authorList>
            <consortium name="Pathogen Informatics"/>
        </authorList>
    </citation>
    <scope>NUCLEOTIDE SEQUENCE [LARGE SCALE GENOMIC DNA]</scope>
</reference>
<evidence type="ECO:0000313" key="3">
    <source>
        <dbReference type="Proteomes" id="UP000271889"/>
    </source>
</evidence>
<protein>
    <submittedName>
        <fullName evidence="2">Uncharacterized protein</fullName>
    </submittedName>
</protein>
<evidence type="ECO:0000256" key="1">
    <source>
        <dbReference type="SAM" id="Coils"/>
    </source>
</evidence>
<name>A0A3P6SUC3_CYLGO</name>
<evidence type="ECO:0000313" key="2">
    <source>
        <dbReference type="EMBL" id="VDK57161.1"/>
    </source>
</evidence>
<dbReference type="EMBL" id="UYRV01010101">
    <property type="protein sequence ID" value="VDK57161.1"/>
    <property type="molecule type" value="Genomic_DNA"/>
</dbReference>
<organism evidence="2 3">
    <name type="scientific">Cylicostephanus goldi</name>
    <name type="common">Nematode worm</name>
    <dbReference type="NCBI Taxonomy" id="71465"/>
    <lineage>
        <taxon>Eukaryota</taxon>
        <taxon>Metazoa</taxon>
        <taxon>Ecdysozoa</taxon>
        <taxon>Nematoda</taxon>
        <taxon>Chromadorea</taxon>
        <taxon>Rhabditida</taxon>
        <taxon>Rhabditina</taxon>
        <taxon>Rhabditomorpha</taxon>
        <taxon>Strongyloidea</taxon>
        <taxon>Strongylidae</taxon>
        <taxon>Cylicostephanus</taxon>
    </lineage>
</organism>
<accession>A0A3P6SUC3</accession>
<dbReference type="OrthoDB" id="10392108at2759"/>
<gene>
    <name evidence="2" type="ORF">CGOC_LOCUS3889</name>
</gene>
<feature type="coiled-coil region" evidence="1">
    <location>
        <begin position="49"/>
        <end position="76"/>
    </location>
</feature>
<sequence>MKFSPVSNKESSDVEDAAKIEVKTTVFMKEVLRRLTRIEAMVAIVIENDRRLSEEMDQIKEQVDEILEMNRELLNRIPPVD</sequence>
<keyword evidence="1" id="KW-0175">Coiled coil</keyword>